<dbReference type="Pfam" id="PF02709">
    <property type="entry name" value="Glyco_transf_7C"/>
    <property type="match status" value="1"/>
</dbReference>
<name>A0ABW5N6S2_9FLAO</name>
<accession>A0ABW5N6S2</accession>
<sequence length="370" mass="41884">MVSFNVEYFLQLCLLSIKEAIRGLEAEIIVVDNNSQDGTVTMIRRLFPEVVLLINTENVGFAQANNQGVAVSKGEQICFVNPDIMVPGDIFKKLSELEERLPDVGGIGPRLIDGRGLFLQESKRNIPAPLIAFQRLFGIRSGIIKKYYASHISEKSLGAVEVLTGAFLWIKKTVFQEIGGFDTAYFIYGEDIDLAYRLKKAGYQNYYCGKVTAVHFKGESTKLTSFYKKQFYTAMTIFYKKHFKTNWLLDRIVWVGVSFVSSVQFLFDKKKDLPKNKELMLVSQNQKLVIKIEKAVKKEVALATLNQLPDLGTNNIEVIFDGDFVRYDEMISAMQSNNTHAITFRIRPRNECFFLGSDCSSNHGEVVLLG</sequence>
<dbReference type="RefSeq" id="WP_378297973.1">
    <property type="nucleotide sequence ID" value="NZ_JBHULX010000002.1"/>
</dbReference>
<protein>
    <submittedName>
        <fullName evidence="4">Glycosyltransferase family 2 protein</fullName>
    </submittedName>
</protein>
<keyword evidence="5" id="KW-1185">Reference proteome</keyword>
<dbReference type="SUPFAM" id="SSF53448">
    <property type="entry name" value="Nucleotide-diphospho-sugar transferases"/>
    <property type="match status" value="1"/>
</dbReference>
<dbReference type="InterPro" id="IPR001173">
    <property type="entry name" value="Glyco_trans_2-like"/>
</dbReference>
<dbReference type="EMBL" id="JBHULX010000002">
    <property type="protein sequence ID" value="MFD2589898.1"/>
    <property type="molecule type" value="Genomic_DNA"/>
</dbReference>
<dbReference type="Gene3D" id="3.90.550.10">
    <property type="entry name" value="Spore Coat Polysaccharide Biosynthesis Protein SpsA, Chain A"/>
    <property type="match status" value="1"/>
</dbReference>
<organism evidence="4 5">
    <name type="scientific">Aquimarina hainanensis</name>
    <dbReference type="NCBI Taxonomy" id="1578017"/>
    <lineage>
        <taxon>Bacteria</taxon>
        <taxon>Pseudomonadati</taxon>
        <taxon>Bacteroidota</taxon>
        <taxon>Flavobacteriia</taxon>
        <taxon>Flavobacteriales</taxon>
        <taxon>Flavobacteriaceae</taxon>
        <taxon>Aquimarina</taxon>
    </lineage>
</organism>
<evidence type="ECO:0000259" key="2">
    <source>
        <dbReference type="Pfam" id="PF00535"/>
    </source>
</evidence>
<dbReference type="InterPro" id="IPR027791">
    <property type="entry name" value="Galactosyl_T_C"/>
</dbReference>
<proteinExistence type="predicted"/>
<dbReference type="CDD" id="cd04186">
    <property type="entry name" value="GT_2_like_c"/>
    <property type="match status" value="1"/>
</dbReference>
<dbReference type="InterPro" id="IPR029044">
    <property type="entry name" value="Nucleotide-diphossugar_trans"/>
</dbReference>
<evidence type="ECO:0000313" key="5">
    <source>
        <dbReference type="Proteomes" id="UP001597459"/>
    </source>
</evidence>
<dbReference type="PANTHER" id="PTHR43179:SF7">
    <property type="entry name" value="RHAMNOSYLTRANSFERASE WBBL"/>
    <property type="match status" value="1"/>
</dbReference>
<reference evidence="5" key="1">
    <citation type="journal article" date="2019" name="Int. J. Syst. Evol. Microbiol.">
        <title>The Global Catalogue of Microorganisms (GCM) 10K type strain sequencing project: providing services to taxonomists for standard genome sequencing and annotation.</title>
        <authorList>
            <consortium name="The Broad Institute Genomics Platform"/>
            <consortium name="The Broad Institute Genome Sequencing Center for Infectious Disease"/>
            <person name="Wu L."/>
            <person name="Ma J."/>
        </authorList>
    </citation>
    <scope>NUCLEOTIDE SEQUENCE [LARGE SCALE GENOMIC DNA]</scope>
    <source>
        <strain evidence="5">KCTC 42423</strain>
    </source>
</reference>
<keyword evidence="1" id="KW-0808">Transferase</keyword>
<comment type="caution">
    <text evidence="4">The sequence shown here is derived from an EMBL/GenBank/DDBJ whole genome shotgun (WGS) entry which is preliminary data.</text>
</comment>
<evidence type="ECO:0000313" key="4">
    <source>
        <dbReference type="EMBL" id="MFD2589898.1"/>
    </source>
</evidence>
<dbReference type="Proteomes" id="UP001597459">
    <property type="component" value="Unassembled WGS sequence"/>
</dbReference>
<evidence type="ECO:0000259" key="3">
    <source>
        <dbReference type="Pfam" id="PF02709"/>
    </source>
</evidence>
<feature type="domain" description="Galactosyltransferase C-terminal" evidence="3">
    <location>
        <begin position="163"/>
        <end position="204"/>
    </location>
</feature>
<dbReference type="PANTHER" id="PTHR43179">
    <property type="entry name" value="RHAMNOSYLTRANSFERASE WBBL"/>
    <property type="match status" value="1"/>
</dbReference>
<feature type="domain" description="Glycosyltransferase 2-like" evidence="2">
    <location>
        <begin position="1"/>
        <end position="143"/>
    </location>
</feature>
<dbReference type="Pfam" id="PF00535">
    <property type="entry name" value="Glycos_transf_2"/>
    <property type="match status" value="1"/>
</dbReference>
<evidence type="ECO:0000256" key="1">
    <source>
        <dbReference type="ARBA" id="ARBA00022679"/>
    </source>
</evidence>
<gene>
    <name evidence="4" type="ORF">ACFSTE_03590</name>
</gene>